<gene>
    <name evidence="1" type="ORF">OAUR00152_LOCUS20920</name>
</gene>
<protein>
    <submittedName>
        <fullName evidence="1">Uncharacterized protein</fullName>
    </submittedName>
</protein>
<sequence length="137" mass="16002">MKRSRSRQRIIFTRSIEPSLQTIVEADEVLDHETDNDTSNSRCHVPLCTNSPSKRCKHDLDLFTRKCCGPAERKCPAEDENLRSRLNHSEDTIEIIRDIEKLLEMHHTITVMLSELESKSEELQRDREFGTRNTYTS</sequence>
<dbReference type="AlphaFoldDB" id="A0A7S4MX05"/>
<reference evidence="1" key="1">
    <citation type="submission" date="2021-01" db="EMBL/GenBank/DDBJ databases">
        <authorList>
            <person name="Corre E."/>
            <person name="Pelletier E."/>
            <person name="Niang G."/>
            <person name="Scheremetjew M."/>
            <person name="Finn R."/>
            <person name="Kale V."/>
            <person name="Holt S."/>
            <person name="Cochrane G."/>
            <person name="Meng A."/>
            <person name="Brown T."/>
            <person name="Cohen L."/>
        </authorList>
    </citation>
    <scope>NUCLEOTIDE SEQUENCE</scope>
    <source>
        <strain evidence="1">Isolate 1302-5</strain>
    </source>
</reference>
<accession>A0A7S4MX05</accession>
<dbReference type="EMBL" id="HBKQ01030753">
    <property type="protein sequence ID" value="CAE2250190.1"/>
    <property type="molecule type" value="Transcribed_RNA"/>
</dbReference>
<proteinExistence type="predicted"/>
<evidence type="ECO:0000313" key="1">
    <source>
        <dbReference type="EMBL" id="CAE2250190.1"/>
    </source>
</evidence>
<organism evidence="1">
    <name type="scientific">Odontella aurita</name>
    <dbReference type="NCBI Taxonomy" id="265563"/>
    <lineage>
        <taxon>Eukaryota</taxon>
        <taxon>Sar</taxon>
        <taxon>Stramenopiles</taxon>
        <taxon>Ochrophyta</taxon>
        <taxon>Bacillariophyta</taxon>
        <taxon>Mediophyceae</taxon>
        <taxon>Biddulphiophycidae</taxon>
        <taxon>Eupodiscales</taxon>
        <taxon>Odontellaceae</taxon>
        <taxon>Odontella</taxon>
    </lineage>
</organism>
<name>A0A7S4MX05_9STRA</name>